<proteinExistence type="predicted"/>
<reference evidence="3" key="1">
    <citation type="journal article" date="2019" name="Int. J. Syst. Evol. Microbiol.">
        <title>The Global Catalogue of Microorganisms (GCM) 10K type strain sequencing project: providing services to taxonomists for standard genome sequencing and annotation.</title>
        <authorList>
            <consortium name="The Broad Institute Genomics Platform"/>
            <consortium name="The Broad Institute Genome Sequencing Center for Infectious Disease"/>
            <person name="Wu L."/>
            <person name="Ma J."/>
        </authorList>
    </citation>
    <scope>NUCLEOTIDE SEQUENCE [LARGE SCALE GENOMIC DNA]</scope>
    <source>
        <strain evidence="3">JCM 17933</strain>
    </source>
</reference>
<keyword evidence="1" id="KW-0732">Signal</keyword>
<dbReference type="EMBL" id="BAABHF010000017">
    <property type="protein sequence ID" value="GAA4491950.1"/>
    <property type="molecule type" value="Genomic_DNA"/>
</dbReference>
<evidence type="ECO:0000256" key="1">
    <source>
        <dbReference type="SAM" id="SignalP"/>
    </source>
</evidence>
<organism evidence="2 3">
    <name type="scientific">Actinoallomurus oryzae</name>
    <dbReference type="NCBI Taxonomy" id="502180"/>
    <lineage>
        <taxon>Bacteria</taxon>
        <taxon>Bacillati</taxon>
        <taxon>Actinomycetota</taxon>
        <taxon>Actinomycetes</taxon>
        <taxon>Streptosporangiales</taxon>
        <taxon>Thermomonosporaceae</taxon>
        <taxon>Actinoallomurus</taxon>
    </lineage>
</organism>
<feature type="signal peptide" evidence="1">
    <location>
        <begin position="1"/>
        <end position="16"/>
    </location>
</feature>
<gene>
    <name evidence="2" type="ORF">GCM10023191_026780</name>
</gene>
<dbReference type="PANTHER" id="PTHR47197:SF3">
    <property type="entry name" value="DIHYDRO-HEME D1 DEHYDROGENASE"/>
    <property type="match status" value="1"/>
</dbReference>
<evidence type="ECO:0000313" key="2">
    <source>
        <dbReference type="EMBL" id="GAA4491950.1"/>
    </source>
</evidence>
<dbReference type="Gene3D" id="2.130.10.10">
    <property type="entry name" value="YVTN repeat-like/Quinoprotein amine dehydrogenase"/>
    <property type="match status" value="2"/>
</dbReference>
<dbReference type="InterPro" id="IPR051200">
    <property type="entry name" value="Host-pathogen_enzymatic-act"/>
</dbReference>
<dbReference type="Proteomes" id="UP001500503">
    <property type="component" value="Unassembled WGS sequence"/>
</dbReference>
<dbReference type="SUPFAM" id="SSF75011">
    <property type="entry name" value="3-carboxy-cis,cis-mucoante lactonizing enzyme"/>
    <property type="match status" value="1"/>
</dbReference>
<dbReference type="InterPro" id="IPR015943">
    <property type="entry name" value="WD40/YVTN_repeat-like_dom_sf"/>
</dbReference>
<name>A0ABP8PU42_9ACTN</name>
<comment type="caution">
    <text evidence="2">The sequence shown here is derived from an EMBL/GenBank/DDBJ whole genome shotgun (WGS) entry which is preliminary data.</text>
</comment>
<sequence>MIAAATLGALAPAAYASSGSSSLPLPGYGAMAVDDAHGHVFVSSGPTGNGIVVTDFYGRVKKTIDNEPGADGLALSADGTKLYVALSQGDGISVVDTSTLEQTARYSTGAQSCPTYLARTGALLWYGYGCENDWQGKIGKLDTSATDPAPEGDQQGDAIFDRAPLVASAPGDAGPVVAGQLTLSLSNLHVYDVKDGKLNAGPSGEVVGSNLNDVSLTSDGVTMFTASGSRDHVEAFATKDLSRDGAYATAVHPNAVTVSPDKAYLAAAPGTNSDNATGVLVYPVGGSQPVRIITGWSTDNVVATRGITWSKDLAKLFVITQPSNGTTPTLHVVSHPTEPESGGGHGGKICILFICIPIL</sequence>
<accession>A0ABP8PU42</accession>
<evidence type="ECO:0000313" key="3">
    <source>
        <dbReference type="Proteomes" id="UP001500503"/>
    </source>
</evidence>
<feature type="chain" id="PRO_5045674602" evidence="1">
    <location>
        <begin position="17"/>
        <end position="359"/>
    </location>
</feature>
<keyword evidence="3" id="KW-1185">Reference proteome</keyword>
<protein>
    <submittedName>
        <fullName evidence="2">Uncharacterized protein</fullName>
    </submittedName>
</protein>
<dbReference type="PANTHER" id="PTHR47197">
    <property type="entry name" value="PROTEIN NIRF"/>
    <property type="match status" value="1"/>
</dbReference>